<dbReference type="OrthoDB" id="66510at2759"/>
<dbReference type="PANTHER" id="PTHR13618:SF1">
    <property type="entry name" value="PROTEIN ROGDI HOMOLOG"/>
    <property type="match status" value="1"/>
</dbReference>
<dbReference type="PANTHER" id="PTHR13618">
    <property type="entry name" value="LEUCINE ZIPPER CONTAINING TRANSCRIPTION FACTOR LZF1"/>
    <property type="match status" value="1"/>
</dbReference>
<sequence length="311" mass="34472">MATWAYPPLPPDQLNREADSALARELQWLLQSLQESLVSLKEGLQECAALLAPQEPGSTLVLSSIRSENVKGFVTRVGTKLVKGDVQLRLQSLPPPRGSPSTRLILSQSPDAPALVLQQLVSVRNLVNQSLDIVDVSTYTGNPHDPRFIFSQLHLLHETITEARQMLKGDGDVRGSWWETSVSDNMFDPPPPPYLSFHLSIADSALVLLVRTLESNNTTQAPTAFATDISLTGFSLRDRLFGSRQKAHDEAGDVFMWKGEEVHVREKVRVESQDPSLMSAMAKLTALEHEVMRWIGALRVLMGNDDMESEV</sequence>
<name>A0A9W9FP68_9EURO</name>
<dbReference type="AlphaFoldDB" id="A0A9W9FP68"/>
<dbReference type="RefSeq" id="XP_056477138.1">
    <property type="nucleotide sequence ID" value="XM_056616781.1"/>
</dbReference>
<proteinExistence type="predicted"/>
<comment type="caution">
    <text evidence="1">The sequence shown here is derived from an EMBL/GenBank/DDBJ whole genome shotgun (WGS) entry which is preliminary data.</text>
</comment>
<dbReference type="Pfam" id="PF10259">
    <property type="entry name" value="Rogdi_lz"/>
    <property type="match status" value="1"/>
</dbReference>
<evidence type="ECO:0008006" key="3">
    <source>
        <dbReference type="Google" id="ProtNLM"/>
    </source>
</evidence>
<accession>A0A9W9FP68</accession>
<dbReference type="EMBL" id="JAPQKI010000004">
    <property type="protein sequence ID" value="KAJ5103758.1"/>
    <property type="molecule type" value="Genomic_DNA"/>
</dbReference>
<dbReference type="InterPro" id="IPR028241">
    <property type="entry name" value="RAVE2/Rogdi"/>
</dbReference>
<keyword evidence="2" id="KW-1185">Reference proteome</keyword>
<dbReference type="GO" id="GO:0043291">
    <property type="term" value="C:RAVE complex"/>
    <property type="evidence" value="ECO:0007669"/>
    <property type="project" value="TreeGrafter"/>
</dbReference>
<gene>
    <name evidence="1" type="ORF">N7532_004287</name>
</gene>
<evidence type="ECO:0000313" key="2">
    <source>
        <dbReference type="Proteomes" id="UP001149074"/>
    </source>
</evidence>
<evidence type="ECO:0000313" key="1">
    <source>
        <dbReference type="EMBL" id="KAJ5103758.1"/>
    </source>
</evidence>
<reference evidence="1" key="1">
    <citation type="submission" date="2022-11" db="EMBL/GenBank/DDBJ databases">
        <authorList>
            <person name="Petersen C."/>
        </authorList>
    </citation>
    <scope>NUCLEOTIDE SEQUENCE</scope>
    <source>
        <strain evidence="1">IBT 30761</strain>
    </source>
</reference>
<dbReference type="Proteomes" id="UP001149074">
    <property type="component" value="Unassembled WGS sequence"/>
</dbReference>
<organism evidence="1 2">
    <name type="scientific">Penicillium argentinense</name>
    <dbReference type="NCBI Taxonomy" id="1131581"/>
    <lineage>
        <taxon>Eukaryota</taxon>
        <taxon>Fungi</taxon>
        <taxon>Dikarya</taxon>
        <taxon>Ascomycota</taxon>
        <taxon>Pezizomycotina</taxon>
        <taxon>Eurotiomycetes</taxon>
        <taxon>Eurotiomycetidae</taxon>
        <taxon>Eurotiales</taxon>
        <taxon>Aspergillaceae</taxon>
        <taxon>Penicillium</taxon>
    </lineage>
</organism>
<dbReference type="GeneID" id="81355760"/>
<protein>
    <recommendedName>
        <fullName evidence="3">RAVE subunit 2/Rogdi</fullName>
    </recommendedName>
</protein>
<reference evidence="1" key="2">
    <citation type="journal article" date="2023" name="IMA Fungus">
        <title>Comparative genomic study of the Penicillium genus elucidates a diverse pangenome and 15 lateral gene transfer events.</title>
        <authorList>
            <person name="Petersen C."/>
            <person name="Sorensen T."/>
            <person name="Nielsen M.R."/>
            <person name="Sondergaard T.E."/>
            <person name="Sorensen J.L."/>
            <person name="Fitzpatrick D.A."/>
            <person name="Frisvad J.C."/>
            <person name="Nielsen K.L."/>
        </authorList>
    </citation>
    <scope>NUCLEOTIDE SEQUENCE</scope>
    <source>
        <strain evidence="1">IBT 30761</strain>
    </source>
</reference>